<evidence type="ECO:0000256" key="1">
    <source>
        <dbReference type="SAM" id="Phobius"/>
    </source>
</evidence>
<geneLocation type="chloroplast" evidence="3"/>
<dbReference type="PROSITE" id="PS00674">
    <property type="entry name" value="AAA"/>
    <property type="match status" value="1"/>
</dbReference>
<proteinExistence type="predicted"/>
<dbReference type="GO" id="GO:0004176">
    <property type="term" value="F:ATP-dependent peptidase activity"/>
    <property type="evidence" value="ECO:0007669"/>
    <property type="project" value="TreeGrafter"/>
</dbReference>
<protein>
    <submittedName>
        <fullName evidence="3">ATP-dependent zinc metalloprotease FtsH</fullName>
    </submittedName>
</protein>
<keyword evidence="3" id="KW-0645">Protease</keyword>
<reference evidence="3" key="1">
    <citation type="submission" date="2021-02" db="EMBL/GenBank/DDBJ databases">
        <title>Organelle genome of a novel green alga in the class Trebouxiophyceae.</title>
        <authorList>
            <person name="Takusagawa M."/>
            <person name="Misumi O."/>
            <person name="Inui T.I."/>
            <person name="Kato S."/>
            <person name="Matsunaga S."/>
            <person name="Kuroiwa H."/>
            <person name="Kuroiwa T."/>
        </authorList>
    </citation>
    <scope>NUCLEOTIDE SEQUENCE</scope>
    <source>
        <strain evidence="3">311 I</strain>
    </source>
</reference>
<dbReference type="PANTHER" id="PTHR23076">
    <property type="entry name" value="METALLOPROTEASE M41 FTSH"/>
    <property type="match status" value="1"/>
</dbReference>
<keyword evidence="3" id="KW-0150">Chloroplast</keyword>
<feature type="domain" description="AAA+ ATPase" evidence="2">
    <location>
        <begin position="1494"/>
        <end position="1725"/>
    </location>
</feature>
<dbReference type="SMART" id="SM00382">
    <property type="entry name" value="AAA"/>
    <property type="match status" value="1"/>
</dbReference>
<dbReference type="Gene3D" id="1.10.8.60">
    <property type="match status" value="1"/>
</dbReference>
<dbReference type="GO" id="GO:0008237">
    <property type="term" value="F:metallopeptidase activity"/>
    <property type="evidence" value="ECO:0007669"/>
    <property type="project" value="UniProtKB-KW"/>
</dbReference>
<gene>
    <name evidence="3" type="primary">ftsH</name>
</gene>
<sequence length="2297" mass="265349">MTRLPPRPRPIKKPKLTDLWENLRPGTPPPTLSYKLPFVTQEKTNELFLSLLVKLVQLEQSKEALFTSPIFFASFFVTILGYYTTLRTYYKDQFWTYGVRQQLPGVAHQIQQQDLSTFQYVTAPTVVEQARRLGTNITESVSNESPLVQFLETPFLKRLDMYPNAALFELSPQWSALQGENYTTIIPPEQFIFATDHRTVRFAKGQPNTIPVFSTASSINSIEYQPKASIRHIDRWINQRLLFDFVDEVPARLDDAFGLNKSEVLLNHQNKHWQAKYMQEFLASTRSVKPVASDFSTFASPLLEFQTSPDSTEEKAWMYGIPLTISSTPSISLKLPAYMTEVQESNSSIDPSKKGEIASSIRSAFSQKEIRESDLNFVRRRSPLYGGLHELFVKTLSSKERQHFNKTVMIQKEFLQDPFGLPSTHALFNFSWIGDFAGLTAKELAISEPAPLPEPPQPPPGYENYRNRRQTFVKKKEKGPLVDLLRKETNLLKFPAPTRDQIKALREYRRTLESYRSDKLAGEAAERAYAPIRRKIQDLSNFWLNRFPQVLADHINNLPQSVNSKDPKHSYDDLIYGSLDWFAHAPVYKEDWHWLIRFVGVRSYADPSASVYQDVTSDEVRKMLMVLFGSNFTDPKDFASGKLKNNLQTSLDYFTFKVFNEVNGEDLELKNYRIFYNLLKRAGLSTGPALSTKTTQTTGRIRRRKIEFPYSFKLYNPPNGAYAAFLNERAFYEPVIDWLYHVFHLKESDYQFKFPKGAEFHWASHAHNLAIHFQDDPQGFARLIAPRLGKIDPYYCRLLVMNAKPGMKLSKIHKYRFRNLNRFEQGCPKRAQYLLDQLKKQTREYLDQVDHADLRLKALSMPSEEQSVAATDILNRVQAVSISRRVTNDLCKLLVKQESIGDIGQYRDDWLRTEPFMSGFLFPDGERSRLSQEFKMSKSRYGFDSKSLWEIFQTMTSNRPLEILLPPGYRLFVSRTLPDFSRPRPVDYHQVKIFPKYDVERQPSILPSYDFLKKYYTDLDVSFLPEEPKPELRQPRLFVDLEAEAPVTVPTGPYPNYFQYPSTLAHKQGELDLSFLIRHWISNYYLGAQNWIKDMPRNFLGFQGFTRGDKVPRFVSKIQREQIRQYASSPYEKALFAGPEIETRLPSQLEDGTIASVKKSQKLFDGAKDGFFKKKVHAIVKHTSNLEAYQNLTFPQLSLDEWNVIFKTALERARITGEFQLNLDIPPIQPIVYNRPSAFEGMIHVDPSADIEKQRSQALAQILLLASEVKLGAYNAQDYLNPRSINAANTIPYAGIQRKILPIFWHYSAPHGVCLPTPGRPLYNWVKQRKLTNVAPIWENAEGFISQQKAKRNPIKQLMSNWKTKEVLGVETEMQNYEPMTIYSWFILTQFLCIPFILKLANWAELIVIRDFYIDLHYRVHPLFNQDPYIQTVLVKSLRECFRSTGQIPAIPFRVFRNLKRRFNDIVGIEPDVLCRSAEIALSLRNRGRGGPMSPKGVLLYGPPGNGKTFLVQAIAGEANVPLIALTTSELLDKRQHKSAVSALVDAFKLAKKLAPCILFIDEIDGLGMKRSSMLLQETEAPNPENNFWAFVRTAPPRRTSPLITRGLLDKAYVEAANTNPFLAQKQTRERSLEGLIDRKRFNIETEDDFRSESPSYQPPSPRQLLSPTAAARVALVTAFLTIMDYLKPHHGIVVIGATNRVSVLDPAIRRSGRLDVHIPINAPAEERRVELMRYYISRLGLQETIPWDYMADRTRGYSIADLETMVNNSAMNAVLKQELHTLESLEDSLEATARHRHIRANRVPYPVVKQVPEYDPLFFTRIAYYQASRAFVHNVLPGHPTLPFVQMQLEPFAPEVPIAKLIRRPYTLQDLENRLTGMLAGKAGECLLLYGSPLQNQDQVNERQLFESNLGVEEISYAVDLAYAIVDQWLLIDDEILPIRKALNANLQEGQNDEMFFEPGGDPGRPHFSRYNLEDASRSHARLTKLHASMFDKKFRVYGNFTDTLRWFAETKAEMNLVTENFLQWSRLFTPYPFKRNVWEPVEQYYSRRPHFKIIDSAAKTSFDQKMTEVRVRPTFPDLAKIDRDYLMQAVIVKCFNKAVELLGKHRTLIDQMSEHLLHKKKLRSFEISKYIQAYTDELQKSKPETKIRTEQSKGVMLDLRSKPNSRLQTINGRQYLVLDSSWGSRSLNPDSKFIPTDVFVQGNKSQVWSQKPITFDMWRRPNQDLGYLLQSDARLQDERLTYTDRFARIHELYVQFFHRNIALSEEQRDLNDRFVVDLLLSMAPRIKPYIVGLDQ</sequence>
<dbReference type="InterPro" id="IPR003959">
    <property type="entry name" value="ATPase_AAA_core"/>
</dbReference>
<dbReference type="Gene3D" id="3.40.50.300">
    <property type="entry name" value="P-loop containing nucleotide triphosphate hydrolases"/>
    <property type="match status" value="2"/>
</dbReference>
<dbReference type="InterPro" id="IPR027417">
    <property type="entry name" value="P-loop_NTPase"/>
</dbReference>
<keyword evidence="1" id="KW-0812">Transmembrane</keyword>
<dbReference type="CDD" id="cd19481">
    <property type="entry name" value="RecA-like_protease"/>
    <property type="match status" value="1"/>
</dbReference>
<keyword evidence="3" id="KW-0378">Hydrolase</keyword>
<accession>A0A8D5PV41</accession>
<dbReference type="EMBL" id="LC604816">
    <property type="protein sequence ID" value="BCT02533.1"/>
    <property type="molecule type" value="Genomic_DNA"/>
</dbReference>
<dbReference type="InterPro" id="IPR003593">
    <property type="entry name" value="AAA+_ATPase"/>
</dbReference>
<keyword evidence="1" id="KW-0472">Membrane</keyword>
<evidence type="ECO:0000313" key="3">
    <source>
        <dbReference type="EMBL" id="BCT02533.1"/>
    </source>
</evidence>
<organism evidence="3">
    <name type="scientific">Medakamo hakoo</name>
    <dbReference type="NCBI Taxonomy" id="3113649"/>
    <lineage>
        <taxon>Eukaryota</taxon>
        <taxon>Viridiplantae</taxon>
        <taxon>Chlorophyta</taxon>
        <taxon>core chlorophytes</taxon>
        <taxon>Trebouxiophyceae</taxon>
        <taxon>Trebouxiophyceae incertae sedis</taxon>
        <taxon>Coccomyxaceae</taxon>
        <taxon>Medakamo</taxon>
    </lineage>
</organism>
<feature type="transmembrane region" description="Helical" evidence="1">
    <location>
        <begin position="64"/>
        <end position="83"/>
    </location>
</feature>
<dbReference type="Pfam" id="PF00004">
    <property type="entry name" value="AAA"/>
    <property type="match status" value="2"/>
</dbReference>
<keyword evidence="1" id="KW-1133">Transmembrane helix</keyword>
<keyword evidence="3" id="KW-0482">Metalloprotease</keyword>
<dbReference type="SUPFAM" id="SSF52540">
    <property type="entry name" value="P-loop containing nucleoside triphosphate hydrolases"/>
    <property type="match status" value="1"/>
</dbReference>
<dbReference type="GO" id="GO:0005524">
    <property type="term" value="F:ATP binding"/>
    <property type="evidence" value="ECO:0007669"/>
    <property type="project" value="InterPro"/>
</dbReference>
<keyword evidence="3" id="KW-0934">Plastid</keyword>
<evidence type="ECO:0000259" key="2">
    <source>
        <dbReference type="SMART" id="SM00382"/>
    </source>
</evidence>
<dbReference type="GO" id="GO:0006508">
    <property type="term" value="P:proteolysis"/>
    <property type="evidence" value="ECO:0007669"/>
    <property type="project" value="UniProtKB-KW"/>
</dbReference>
<dbReference type="InterPro" id="IPR003960">
    <property type="entry name" value="ATPase_AAA_CS"/>
</dbReference>
<dbReference type="PANTHER" id="PTHR23076:SF97">
    <property type="entry name" value="ATP-DEPENDENT ZINC METALLOPROTEASE YME1L1"/>
    <property type="match status" value="1"/>
</dbReference>
<dbReference type="GO" id="GO:0016887">
    <property type="term" value="F:ATP hydrolysis activity"/>
    <property type="evidence" value="ECO:0007669"/>
    <property type="project" value="InterPro"/>
</dbReference>
<name>A0A8D5PV41_9CHLO</name>